<dbReference type="RefSeq" id="WP_167980288.1">
    <property type="nucleotide sequence ID" value="NZ_VSRL01000406.1"/>
</dbReference>
<gene>
    <name evidence="10" type="ORF">FXN61_46185</name>
</gene>
<organism evidence="10 11">
    <name type="scientific">Lentzea indica</name>
    <dbReference type="NCBI Taxonomy" id="2604800"/>
    <lineage>
        <taxon>Bacteria</taxon>
        <taxon>Bacillati</taxon>
        <taxon>Actinomycetota</taxon>
        <taxon>Actinomycetes</taxon>
        <taxon>Pseudonocardiales</taxon>
        <taxon>Pseudonocardiaceae</taxon>
        <taxon>Lentzea</taxon>
    </lineage>
</organism>
<keyword evidence="3 8" id="KW-0812">Transmembrane</keyword>
<comment type="subcellular location">
    <subcellularLocation>
        <location evidence="1">Cell membrane</location>
    </subcellularLocation>
</comment>
<evidence type="ECO:0000313" key="11">
    <source>
        <dbReference type="Proteomes" id="UP001515943"/>
    </source>
</evidence>
<evidence type="ECO:0000256" key="7">
    <source>
        <dbReference type="ARBA" id="ARBA00023136"/>
    </source>
</evidence>
<evidence type="ECO:0000256" key="6">
    <source>
        <dbReference type="ARBA" id="ARBA00023118"/>
    </source>
</evidence>
<dbReference type="EMBL" id="VSRL01000406">
    <property type="protein sequence ID" value="NKE63714.1"/>
    <property type="molecule type" value="Genomic_DNA"/>
</dbReference>
<evidence type="ECO:0000256" key="5">
    <source>
        <dbReference type="ARBA" id="ARBA00022989"/>
    </source>
</evidence>
<keyword evidence="2" id="KW-1003">Cell membrane</keyword>
<dbReference type="Proteomes" id="UP001515943">
    <property type="component" value="Unassembled WGS sequence"/>
</dbReference>
<feature type="transmembrane region" description="Helical" evidence="8">
    <location>
        <begin position="62"/>
        <end position="85"/>
    </location>
</feature>
<dbReference type="Pfam" id="PF18967">
    <property type="entry name" value="PycTM"/>
    <property type="match status" value="1"/>
</dbReference>
<comment type="caution">
    <text evidence="10">The sequence shown here is derived from an EMBL/GenBank/DDBJ whole genome shotgun (WGS) entry which is preliminary data.</text>
</comment>
<dbReference type="InterPro" id="IPR043760">
    <property type="entry name" value="PycTM_dom"/>
</dbReference>
<sequence length="162" mass="17070">MACTEFVAIPIDQHHDETLKAAENEVRDELRRTDTKATGLLGLFGAALAGVLALIASHPGTLATVLLHLAALPIAAAIVLLLAVLRPMFLGATGHGFYRWAQFRTNPAELLADLTGPDVLVARAEMLAALSAAVVAKYRRIRIAVHLLLAGLALLALAVLTA</sequence>
<keyword evidence="7 8" id="KW-0472">Membrane</keyword>
<feature type="domain" description="Pycsar effector protein" evidence="9">
    <location>
        <begin position="19"/>
        <end position="160"/>
    </location>
</feature>
<evidence type="ECO:0000259" key="9">
    <source>
        <dbReference type="Pfam" id="PF18967"/>
    </source>
</evidence>
<evidence type="ECO:0000256" key="1">
    <source>
        <dbReference type="ARBA" id="ARBA00004236"/>
    </source>
</evidence>
<evidence type="ECO:0000313" key="10">
    <source>
        <dbReference type="EMBL" id="NKE63714.1"/>
    </source>
</evidence>
<keyword evidence="5 8" id="KW-1133">Transmembrane helix</keyword>
<feature type="transmembrane region" description="Helical" evidence="8">
    <location>
        <begin position="143"/>
        <end position="161"/>
    </location>
</feature>
<feature type="transmembrane region" description="Helical" evidence="8">
    <location>
        <begin position="37"/>
        <end position="56"/>
    </location>
</feature>
<name>A0ABX1FXC4_9PSEU</name>
<keyword evidence="4" id="KW-0547">Nucleotide-binding</keyword>
<evidence type="ECO:0000256" key="4">
    <source>
        <dbReference type="ARBA" id="ARBA00022741"/>
    </source>
</evidence>
<keyword evidence="6" id="KW-0051">Antiviral defense</keyword>
<evidence type="ECO:0000256" key="8">
    <source>
        <dbReference type="SAM" id="Phobius"/>
    </source>
</evidence>
<proteinExistence type="predicted"/>
<evidence type="ECO:0000256" key="3">
    <source>
        <dbReference type="ARBA" id="ARBA00022692"/>
    </source>
</evidence>
<keyword evidence="11" id="KW-1185">Reference proteome</keyword>
<reference evidence="10 11" key="1">
    <citation type="submission" date="2019-08" db="EMBL/GenBank/DDBJ databases">
        <title>Lentzea from Indian Himalayas.</title>
        <authorList>
            <person name="Mandal S."/>
            <person name="Mallick Gupta A."/>
            <person name="Maiti P.K."/>
            <person name="Sarkar J."/>
            <person name="Mandal S."/>
        </authorList>
    </citation>
    <scope>NUCLEOTIDE SEQUENCE [LARGE SCALE GENOMIC DNA]</scope>
    <source>
        <strain evidence="10 11">PSKA42</strain>
    </source>
</reference>
<evidence type="ECO:0000256" key="2">
    <source>
        <dbReference type="ARBA" id="ARBA00022475"/>
    </source>
</evidence>
<protein>
    <recommendedName>
        <fullName evidence="9">Pycsar effector protein domain-containing protein</fullName>
    </recommendedName>
</protein>
<accession>A0ABX1FXC4</accession>